<dbReference type="Proteomes" id="UP001165960">
    <property type="component" value="Unassembled WGS sequence"/>
</dbReference>
<comment type="caution">
    <text evidence="1">The sequence shown here is derived from an EMBL/GenBank/DDBJ whole genome shotgun (WGS) entry which is preliminary data.</text>
</comment>
<reference evidence="1" key="1">
    <citation type="submission" date="2022-04" db="EMBL/GenBank/DDBJ databases">
        <title>Genome of the entomopathogenic fungus Entomophthora muscae.</title>
        <authorList>
            <person name="Elya C."/>
            <person name="Lovett B.R."/>
            <person name="Lee E."/>
            <person name="Macias A.M."/>
            <person name="Hajek A.E."/>
            <person name="De Bivort B.L."/>
            <person name="Kasson M.T."/>
            <person name="De Fine Licht H.H."/>
            <person name="Stajich J.E."/>
        </authorList>
    </citation>
    <scope>NUCLEOTIDE SEQUENCE</scope>
    <source>
        <strain evidence="1">Berkeley</strain>
    </source>
</reference>
<proteinExistence type="predicted"/>
<evidence type="ECO:0000313" key="2">
    <source>
        <dbReference type="Proteomes" id="UP001165960"/>
    </source>
</evidence>
<accession>A0ACC2TK50</accession>
<dbReference type="EMBL" id="QTSX02002841">
    <property type="protein sequence ID" value="KAJ9075038.1"/>
    <property type="molecule type" value="Genomic_DNA"/>
</dbReference>
<evidence type="ECO:0000313" key="1">
    <source>
        <dbReference type="EMBL" id="KAJ9075038.1"/>
    </source>
</evidence>
<sequence length="90" mass="9957">MESPVIHKPMPASSPNLPTGHTGKLFRIVYITLTGNASNTFFESWICVRIDNFLSLETWGQDQDLNPDPASLQAASPKDQQDNHLCFPGT</sequence>
<gene>
    <name evidence="1" type="ORF">DSO57_1000322</name>
</gene>
<organism evidence="1 2">
    <name type="scientific">Entomophthora muscae</name>
    <dbReference type="NCBI Taxonomy" id="34485"/>
    <lineage>
        <taxon>Eukaryota</taxon>
        <taxon>Fungi</taxon>
        <taxon>Fungi incertae sedis</taxon>
        <taxon>Zoopagomycota</taxon>
        <taxon>Entomophthoromycotina</taxon>
        <taxon>Entomophthoromycetes</taxon>
        <taxon>Entomophthorales</taxon>
        <taxon>Entomophthoraceae</taxon>
        <taxon>Entomophthora</taxon>
    </lineage>
</organism>
<keyword evidence="2" id="KW-1185">Reference proteome</keyword>
<feature type="non-terminal residue" evidence="1">
    <location>
        <position position="90"/>
    </location>
</feature>
<protein>
    <submittedName>
        <fullName evidence="1">Uncharacterized protein</fullName>
    </submittedName>
</protein>
<name>A0ACC2TK50_9FUNG</name>